<comment type="caution">
    <text evidence="3">The sequence shown here is derived from an EMBL/GenBank/DDBJ whole genome shotgun (WGS) entry which is preliminary data.</text>
</comment>
<feature type="signal peptide" evidence="1">
    <location>
        <begin position="1"/>
        <end position="18"/>
    </location>
</feature>
<protein>
    <submittedName>
        <fullName evidence="3">PEP-CTERM sorting domain-containing protein</fullName>
    </submittedName>
</protein>
<reference evidence="4" key="1">
    <citation type="journal article" date="2019" name="Int. J. Syst. Evol. Microbiol.">
        <title>The Global Catalogue of Microorganisms (GCM) 10K type strain sequencing project: providing services to taxonomists for standard genome sequencing and annotation.</title>
        <authorList>
            <consortium name="The Broad Institute Genomics Platform"/>
            <consortium name="The Broad Institute Genome Sequencing Center for Infectious Disease"/>
            <person name="Wu L."/>
            <person name="Ma J."/>
        </authorList>
    </citation>
    <scope>NUCLEOTIDE SEQUENCE [LARGE SCALE GENOMIC DNA]</scope>
    <source>
        <strain evidence="4">JCM 16545</strain>
    </source>
</reference>
<name>A0ABW5E714_9BACT</name>
<evidence type="ECO:0000313" key="4">
    <source>
        <dbReference type="Proteomes" id="UP001597297"/>
    </source>
</evidence>
<evidence type="ECO:0000313" key="3">
    <source>
        <dbReference type="EMBL" id="MFD2277068.1"/>
    </source>
</evidence>
<dbReference type="RefSeq" id="WP_377093141.1">
    <property type="nucleotide sequence ID" value="NZ_JBHSJM010000001.1"/>
</dbReference>
<accession>A0ABW5E714</accession>
<sequence>MKTTIILMSALAMTSMHAAVLQNLTLYDGDQMAGSAPFTVSTVADGNDLLYTITGTGDLDGLGLVDDTFTAVLRLSAVSGSDYGVTVTDELTLGVTDVTNLDPAAVNRIGKAQADTETFIFSIDSTTYTRGEGYTNDVTFNGFDEITTYGSETGQQGYTGTGASAVAWSGARGTNIDLGGVQTAYLTNIGGAGTQTYRLLDFSFDLDNSTVAVPEPSSMALLGFGAITLIARRRR</sequence>
<dbReference type="Proteomes" id="UP001597297">
    <property type="component" value="Unassembled WGS sequence"/>
</dbReference>
<keyword evidence="4" id="KW-1185">Reference proteome</keyword>
<dbReference type="InterPro" id="IPR013424">
    <property type="entry name" value="Ice-binding_C"/>
</dbReference>
<evidence type="ECO:0000259" key="2">
    <source>
        <dbReference type="Pfam" id="PF07589"/>
    </source>
</evidence>
<feature type="domain" description="Ice-binding protein C-terminal" evidence="2">
    <location>
        <begin position="212"/>
        <end position="235"/>
    </location>
</feature>
<gene>
    <name evidence="3" type="ORF">ACFSQZ_11350</name>
</gene>
<feature type="chain" id="PRO_5047344817" evidence="1">
    <location>
        <begin position="19"/>
        <end position="235"/>
    </location>
</feature>
<evidence type="ECO:0000256" key="1">
    <source>
        <dbReference type="SAM" id="SignalP"/>
    </source>
</evidence>
<dbReference type="EMBL" id="JBHUJC010000037">
    <property type="protein sequence ID" value="MFD2277068.1"/>
    <property type="molecule type" value="Genomic_DNA"/>
</dbReference>
<keyword evidence="1" id="KW-0732">Signal</keyword>
<organism evidence="3 4">
    <name type="scientific">Rubritalea spongiae</name>
    <dbReference type="NCBI Taxonomy" id="430797"/>
    <lineage>
        <taxon>Bacteria</taxon>
        <taxon>Pseudomonadati</taxon>
        <taxon>Verrucomicrobiota</taxon>
        <taxon>Verrucomicrobiia</taxon>
        <taxon>Verrucomicrobiales</taxon>
        <taxon>Rubritaleaceae</taxon>
        <taxon>Rubritalea</taxon>
    </lineage>
</organism>
<dbReference type="NCBIfam" id="TIGR02595">
    <property type="entry name" value="PEP_CTERM"/>
    <property type="match status" value="1"/>
</dbReference>
<proteinExistence type="predicted"/>
<dbReference type="Pfam" id="PF07589">
    <property type="entry name" value="PEP-CTERM"/>
    <property type="match status" value="1"/>
</dbReference>